<reference evidence="2" key="1">
    <citation type="journal article" date="2015" name="Nature">
        <title>Complex archaea that bridge the gap between prokaryotes and eukaryotes.</title>
        <authorList>
            <person name="Spang A."/>
            <person name="Saw J.H."/>
            <person name="Jorgensen S.L."/>
            <person name="Zaremba-Niedzwiedzka K."/>
            <person name="Martijn J."/>
            <person name="Lind A.E."/>
            <person name="van Eijk R."/>
            <person name="Schleper C."/>
            <person name="Guy L."/>
            <person name="Ettema T.J."/>
        </authorList>
    </citation>
    <scope>NUCLEOTIDE SEQUENCE</scope>
</reference>
<dbReference type="PANTHER" id="PTHR30288">
    <property type="entry name" value="FLAGELLAR CAP/ASSEMBLY PROTEIN FLID"/>
    <property type="match status" value="1"/>
</dbReference>
<evidence type="ECO:0000313" key="2">
    <source>
        <dbReference type="EMBL" id="KKM21803.1"/>
    </source>
</evidence>
<evidence type="ECO:0000259" key="1">
    <source>
        <dbReference type="Pfam" id="PF07195"/>
    </source>
</evidence>
<comment type="caution">
    <text evidence="2">The sequence shown here is derived from an EMBL/GenBank/DDBJ whole genome shotgun (WGS) entry which is preliminary data.</text>
</comment>
<organism evidence="2">
    <name type="scientific">marine sediment metagenome</name>
    <dbReference type="NCBI Taxonomy" id="412755"/>
    <lineage>
        <taxon>unclassified sequences</taxon>
        <taxon>metagenomes</taxon>
        <taxon>ecological metagenomes</taxon>
    </lineage>
</organism>
<dbReference type="EMBL" id="LAZR01013475">
    <property type="protein sequence ID" value="KKM21803.1"/>
    <property type="molecule type" value="Genomic_DNA"/>
</dbReference>
<dbReference type="PANTHER" id="PTHR30288:SF0">
    <property type="entry name" value="FLAGELLAR HOOK-ASSOCIATED PROTEIN 2"/>
    <property type="match status" value="1"/>
</dbReference>
<dbReference type="InterPro" id="IPR040026">
    <property type="entry name" value="FliD"/>
</dbReference>
<protein>
    <recommendedName>
        <fullName evidence="1">Flagellar hook-associated protein 2 C-terminal domain-containing protein</fullName>
    </recommendedName>
</protein>
<feature type="domain" description="Flagellar hook-associated protein 2 C-terminal" evidence="1">
    <location>
        <begin position="5"/>
        <end position="215"/>
    </location>
</feature>
<dbReference type="AlphaFoldDB" id="A0A0F9KI09"/>
<proteinExistence type="predicted"/>
<dbReference type="InterPro" id="IPR010809">
    <property type="entry name" value="FliD_C"/>
</dbReference>
<gene>
    <name evidence="2" type="ORF">LCGC14_1631780</name>
</gene>
<dbReference type="Pfam" id="PF07195">
    <property type="entry name" value="FliD_C"/>
    <property type="match status" value="1"/>
</dbReference>
<feature type="non-terminal residue" evidence="2">
    <location>
        <position position="217"/>
    </location>
</feature>
<dbReference type="GO" id="GO:0009421">
    <property type="term" value="C:bacterial-type flagellum filament cap"/>
    <property type="evidence" value="ECO:0007669"/>
    <property type="project" value="InterPro"/>
</dbReference>
<sequence>MESIRTKQIDDYIKGVKLELKKESEIEIDLIIDRDYEKITGKIIGMISLYNEVLELINDQTGVVSGGGLGEETGSGMLSGDITIMGLKNKIQQIVMDPYPTDKGRELAMLVQIGISMGAYGSEWSDIRGGFLQVDEDKFIEAFKNFPVAIKQLFGSDNNNDIVIDNGVAFVLDKTLKGYTNAQNGIITNRIKNTDAGIKQQDKKIDDWNEHLEDYKT</sequence>
<dbReference type="GO" id="GO:0007155">
    <property type="term" value="P:cell adhesion"/>
    <property type="evidence" value="ECO:0007669"/>
    <property type="project" value="InterPro"/>
</dbReference>
<dbReference type="GO" id="GO:0071973">
    <property type="term" value="P:bacterial-type flagellum-dependent cell motility"/>
    <property type="evidence" value="ECO:0007669"/>
    <property type="project" value="TreeGrafter"/>
</dbReference>
<accession>A0A0F9KI09</accession>
<name>A0A0F9KI09_9ZZZZ</name>